<dbReference type="EMBL" id="QUMQ01000001">
    <property type="protein sequence ID" value="REF96191.1"/>
    <property type="molecule type" value="Genomic_DNA"/>
</dbReference>
<dbReference type="Proteomes" id="UP000256913">
    <property type="component" value="Unassembled WGS sequence"/>
</dbReference>
<name>A0A3D9ZFX5_9ACTN</name>
<accession>A0A3D9ZFX5</accession>
<reference evidence="1 2" key="1">
    <citation type="submission" date="2018-08" db="EMBL/GenBank/DDBJ databases">
        <title>Sequencing the genomes of 1000 actinobacteria strains.</title>
        <authorList>
            <person name="Klenk H.-P."/>
        </authorList>
    </citation>
    <scope>NUCLEOTIDE SEQUENCE [LARGE SCALE GENOMIC DNA]</scope>
    <source>
        <strain evidence="1 2">DSM 44099</strain>
    </source>
</reference>
<keyword evidence="2" id="KW-1185">Reference proteome</keyword>
<organism evidence="1 2">
    <name type="scientific">Asanoa ferruginea</name>
    <dbReference type="NCBI Taxonomy" id="53367"/>
    <lineage>
        <taxon>Bacteria</taxon>
        <taxon>Bacillati</taxon>
        <taxon>Actinomycetota</taxon>
        <taxon>Actinomycetes</taxon>
        <taxon>Micromonosporales</taxon>
        <taxon>Micromonosporaceae</taxon>
        <taxon>Asanoa</taxon>
    </lineage>
</organism>
<evidence type="ECO:0000313" key="2">
    <source>
        <dbReference type="Proteomes" id="UP000256913"/>
    </source>
</evidence>
<protein>
    <submittedName>
        <fullName evidence="1">Uncharacterized protein</fullName>
    </submittedName>
</protein>
<comment type="caution">
    <text evidence="1">The sequence shown here is derived from an EMBL/GenBank/DDBJ whole genome shotgun (WGS) entry which is preliminary data.</text>
</comment>
<proteinExistence type="predicted"/>
<gene>
    <name evidence="1" type="ORF">DFJ67_2163</name>
</gene>
<sequence length="115" mass="13528">MQGRSGRWQWKGATNAVHRRPDGTPSSCTGRIYHYRYRLYAPDDSRYERCVGMSWCSVCREVSQNLVFVNRDTVLWDALADLPGRERERVGLNSAKIRERLDRLVRRGLWPQDFP</sequence>
<evidence type="ECO:0000313" key="1">
    <source>
        <dbReference type="EMBL" id="REF96191.1"/>
    </source>
</evidence>
<dbReference type="AlphaFoldDB" id="A0A3D9ZFX5"/>